<comment type="caution">
    <text evidence="9">The sequence shown here is derived from an EMBL/GenBank/DDBJ whole genome shotgun (WGS) entry which is preliminary data.</text>
</comment>
<dbReference type="SUPFAM" id="SSF101498">
    <property type="entry name" value="Anti-sigma factor FlgM"/>
    <property type="match status" value="1"/>
</dbReference>
<feature type="region of interest" description="Disordered" evidence="7">
    <location>
        <begin position="1"/>
        <end position="32"/>
    </location>
</feature>
<gene>
    <name evidence="9" type="ORF">MACH08_29590</name>
</gene>
<dbReference type="NCBIfam" id="TIGR03824">
    <property type="entry name" value="FlgM_jcvi"/>
    <property type="match status" value="1"/>
</dbReference>
<dbReference type="InterPro" id="IPR031316">
    <property type="entry name" value="FlgM_C"/>
</dbReference>
<evidence type="ECO:0000256" key="7">
    <source>
        <dbReference type="SAM" id="MobiDB-lite"/>
    </source>
</evidence>
<feature type="compositionally biased region" description="Polar residues" evidence="7">
    <location>
        <begin position="1"/>
        <end position="19"/>
    </location>
</feature>
<keyword evidence="10" id="KW-1185">Reference proteome</keyword>
<feature type="domain" description="Anti-sigma-28 factor FlgM C-terminal" evidence="8">
    <location>
        <begin position="32"/>
        <end position="81"/>
    </location>
</feature>
<evidence type="ECO:0000256" key="3">
    <source>
        <dbReference type="ARBA" id="ARBA00022491"/>
    </source>
</evidence>
<keyword evidence="3" id="KW-0678">Repressor</keyword>
<dbReference type="Pfam" id="PF04316">
    <property type="entry name" value="FlgM"/>
    <property type="match status" value="1"/>
</dbReference>
<evidence type="ECO:0000313" key="10">
    <source>
        <dbReference type="Proteomes" id="UP001275436"/>
    </source>
</evidence>
<dbReference type="RefSeq" id="WP_017797699.1">
    <property type="nucleotide sequence ID" value="NZ_BSKO01000001.1"/>
</dbReference>
<dbReference type="InterPro" id="IPR035890">
    <property type="entry name" value="Anti-sigma-28_factor_FlgM_sf"/>
</dbReference>
<evidence type="ECO:0000256" key="6">
    <source>
        <dbReference type="ARBA" id="ARBA00023163"/>
    </source>
</evidence>
<keyword evidence="6" id="KW-0804">Transcription</keyword>
<accession>A0ABQ5TL21</accession>
<evidence type="ECO:0000256" key="2">
    <source>
        <dbReference type="ARBA" id="ARBA00017823"/>
    </source>
</evidence>
<reference evidence="9 10" key="1">
    <citation type="submission" date="2023-02" db="EMBL/GenBank/DDBJ databases">
        <title>Oceanobacillus kimchii IFOP_LL358 isolated form Alexandrium catenella lab strain.</title>
        <authorList>
            <person name="Gajardo G."/>
            <person name="Ueki S."/>
            <person name="Maruyama F."/>
        </authorList>
    </citation>
    <scope>NUCLEOTIDE SEQUENCE [LARGE SCALE GENOMIC DNA]</scope>
    <source>
        <strain evidence="9 10">IFOP_LL358</strain>
    </source>
</reference>
<feature type="compositionally biased region" description="Basic and acidic residues" evidence="7">
    <location>
        <begin position="22"/>
        <end position="32"/>
    </location>
</feature>
<organism evidence="9 10">
    <name type="scientific">Oceanobacillus kimchii</name>
    <dbReference type="NCBI Taxonomy" id="746691"/>
    <lineage>
        <taxon>Bacteria</taxon>
        <taxon>Bacillati</taxon>
        <taxon>Bacillota</taxon>
        <taxon>Bacilli</taxon>
        <taxon>Bacillales</taxon>
        <taxon>Bacillaceae</taxon>
        <taxon>Oceanobacillus</taxon>
    </lineage>
</organism>
<sequence length="85" mass="9850">MKINGPNPTNFNPYKQSIQPKPEQKSDAYKKDQIEISSKAKQLQESASDPKRAAFLEELKKKVNAGEYKVDYDQTAQKLMNFWKK</sequence>
<keyword evidence="4" id="KW-1005">Bacterial flagellum biogenesis</keyword>
<evidence type="ECO:0000313" key="9">
    <source>
        <dbReference type="EMBL" id="GLO67175.1"/>
    </source>
</evidence>
<evidence type="ECO:0000256" key="4">
    <source>
        <dbReference type="ARBA" id="ARBA00022795"/>
    </source>
</evidence>
<name>A0ABQ5TL21_9BACI</name>
<protein>
    <recommendedName>
        <fullName evidence="2">Negative regulator of flagellin synthesis</fullName>
    </recommendedName>
</protein>
<proteinExistence type="inferred from homology"/>
<evidence type="ECO:0000259" key="8">
    <source>
        <dbReference type="Pfam" id="PF04316"/>
    </source>
</evidence>
<evidence type="ECO:0000256" key="1">
    <source>
        <dbReference type="ARBA" id="ARBA00005322"/>
    </source>
</evidence>
<dbReference type="InterPro" id="IPR007412">
    <property type="entry name" value="FlgM"/>
</dbReference>
<comment type="similarity">
    <text evidence="1">Belongs to the FlgM family.</text>
</comment>
<dbReference type="Proteomes" id="UP001275436">
    <property type="component" value="Unassembled WGS sequence"/>
</dbReference>
<evidence type="ECO:0000256" key="5">
    <source>
        <dbReference type="ARBA" id="ARBA00023015"/>
    </source>
</evidence>
<keyword evidence="5" id="KW-0805">Transcription regulation</keyword>
<dbReference type="EMBL" id="BSKO01000001">
    <property type="protein sequence ID" value="GLO67175.1"/>
    <property type="molecule type" value="Genomic_DNA"/>
</dbReference>